<comment type="caution">
    <text evidence="2">The sequence shown here is derived from an EMBL/GenBank/DDBJ whole genome shotgun (WGS) entry which is preliminary data.</text>
</comment>
<dbReference type="Proteomes" id="UP000737018">
    <property type="component" value="Unassembled WGS sequence"/>
</dbReference>
<dbReference type="EMBL" id="JRKL02013421">
    <property type="protein sequence ID" value="KAF3942737.1"/>
    <property type="molecule type" value="Genomic_DNA"/>
</dbReference>
<keyword evidence="3" id="KW-1185">Reference proteome</keyword>
<protein>
    <submittedName>
        <fullName evidence="2">Uncharacterized protein</fullName>
    </submittedName>
</protein>
<accession>A0A8J4Q3Y0</accession>
<proteinExistence type="predicted"/>
<evidence type="ECO:0000256" key="1">
    <source>
        <dbReference type="SAM" id="MobiDB-lite"/>
    </source>
</evidence>
<organism evidence="2 3">
    <name type="scientific">Castanea mollissima</name>
    <name type="common">Chinese chestnut</name>
    <dbReference type="NCBI Taxonomy" id="60419"/>
    <lineage>
        <taxon>Eukaryota</taxon>
        <taxon>Viridiplantae</taxon>
        <taxon>Streptophyta</taxon>
        <taxon>Embryophyta</taxon>
        <taxon>Tracheophyta</taxon>
        <taxon>Spermatophyta</taxon>
        <taxon>Magnoliopsida</taxon>
        <taxon>eudicotyledons</taxon>
        <taxon>Gunneridae</taxon>
        <taxon>Pentapetalae</taxon>
        <taxon>rosids</taxon>
        <taxon>fabids</taxon>
        <taxon>Fagales</taxon>
        <taxon>Fagaceae</taxon>
        <taxon>Castanea</taxon>
    </lineage>
</organism>
<feature type="region of interest" description="Disordered" evidence="1">
    <location>
        <begin position="1"/>
        <end position="47"/>
    </location>
</feature>
<reference evidence="2" key="1">
    <citation type="submission" date="2020-03" db="EMBL/GenBank/DDBJ databases">
        <title>Castanea mollissima Vanexum genome sequencing.</title>
        <authorList>
            <person name="Staton M."/>
        </authorList>
    </citation>
    <scope>NUCLEOTIDE SEQUENCE</scope>
    <source>
        <tissue evidence="2">Leaf</tissue>
    </source>
</reference>
<dbReference type="AlphaFoldDB" id="A0A8J4Q3Y0"/>
<name>A0A8J4Q3Y0_9ROSI</name>
<evidence type="ECO:0000313" key="3">
    <source>
        <dbReference type="Proteomes" id="UP000737018"/>
    </source>
</evidence>
<evidence type="ECO:0000313" key="2">
    <source>
        <dbReference type="EMBL" id="KAF3942737.1"/>
    </source>
</evidence>
<sequence>MEKPPISELLSTKRGKKKKTMTTTEGAAKKKKDGLVPSTNAENPSGFAENCNGEKVFCLSAFVFQERNMEDEVVRKSLLVKQEVSSNIGDNGNGHVGDGANNNGGAIVRPSDSSATAILVISTIAVPSLVAVL</sequence>
<gene>
    <name evidence="2" type="ORF">CMV_030635</name>
</gene>